<dbReference type="Pfam" id="PF13499">
    <property type="entry name" value="EF-hand_7"/>
    <property type="match status" value="2"/>
</dbReference>
<dbReference type="InterPro" id="IPR050230">
    <property type="entry name" value="CALM/Myosin/TropC-like"/>
</dbReference>
<reference evidence="6 7" key="1">
    <citation type="submission" date="2019-05" db="EMBL/GenBank/DDBJ databases">
        <title>Mikania micrantha, genome provides insights into the molecular mechanism of rapid growth.</title>
        <authorList>
            <person name="Liu B."/>
        </authorList>
    </citation>
    <scope>NUCLEOTIDE SEQUENCE [LARGE SCALE GENOMIC DNA]</scope>
    <source>
        <strain evidence="6">NLD-2019</strain>
        <tissue evidence="6">Leaf</tissue>
    </source>
</reference>
<evidence type="ECO:0000256" key="3">
    <source>
        <dbReference type="ARBA" id="ARBA00022737"/>
    </source>
</evidence>
<sequence length="165" mass="18095">MVMGQLHSDQVKQLKDIFARFDMNSDGSLTHLELAALLRSIGLKPQGDQIHSLLATMDTNGNGSIEFEELLNLILPDLNQEVLINHNQLMEVFRSFDKDGNGYITAAELAGKMAKLGQPLSYKELTEMMREADANGDGVISFNEFTAILGKSAAISFRALNGQPP</sequence>
<accession>A0A5N6PFB6</accession>
<evidence type="ECO:0000313" key="7">
    <source>
        <dbReference type="Proteomes" id="UP000326396"/>
    </source>
</evidence>
<dbReference type="InterPro" id="IPR018247">
    <property type="entry name" value="EF_Hand_1_Ca_BS"/>
</dbReference>
<keyword evidence="7" id="KW-1185">Reference proteome</keyword>
<dbReference type="PROSITE" id="PS00018">
    <property type="entry name" value="EF_HAND_1"/>
    <property type="match status" value="4"/>
</dbReference>
<dbReference type="GO" id="GO:0005509">
    <property type="term" value="F:calcium ion binding"/>
    <property type="evidence" value="ECO:0007669"/>
    <property type="project" value="InterPro"/>
</dbReference>
<dbReference type="InterPro" id="IPR011992">
    <property type="entry name" value="EF-hand-dom_pair"/>
</dbReference>
<evidence type="ECO:0000256" key="4">
    <source>
        <dbReference type="ARBA" id="ARBA00022837"/>
    </source>
</evidence>
<keyword evidence="4" id="KW-0106">Calcium</keyword>
<dbReference type="SUPFAM" id="SSF47473">
    <property type="entry name" value="EF-hand"/>
    <property type="match status" value="1"/>
</dbReference>
<evidence type="ECO:0000256" key="1">
    <source>
        <dbReference type="ARBA" id="ARBA00009763"/>
    </source>
</evidence>
<gene>
    <name evidence="6" type="ORF">E3N88_07957</name>
</gene>
<dbReference type="SMART" id="SM00054">
    <property type="entry name" value="EFh"/>
    <property type="match status" value="4"/>
</dbReference>
<dbReference type="AlphaFoldDB" id="A0A5N6PFB6"/>
<dbReference type="OrthoDB" id="26525at2759"/>
<dbReference type="FunFam" id="1.10.238.10:FF:000235">
    <property type="entry name" value="Probable calcium-binding protein CML15"/>
    <property type="match status" value="1"/>
</dbReference>
<feature type="domain" description="EF-hand" evidence="5">
    <location>
        <begin position="9"/>
        <end position="44"/>
    </location>
</feature>
<feature type="domain" description="EF-hand" evidence="5">
    <location>
        <begin position="120"/>
        <end position="155"/>
    </location>
</feature>
<dbReference type="InterPro" id="IPR002048">
    <property type="entry name" value="EF_hand_dom"/>
</dbReference>
<protein>
    <recommendedName>
        <fullName evidence="5">EF-hand domain-containing protein</fullName>
    </recommendedName>
</protein>
<comment type="similarity">
    <text evidence="1">Belongs to the calmodulin family.</text>
</comment>
<evidence type="ECO:0000259" key="5">
    <source>
        <dbReference type="PROSITE" id="PS50222"/>
    </source>
</evidence>
<dbReference type="CDD" id="cd00051">
    <property type="entry name" value="EFh"/>
    <property type="match status" value="1"/>
</dbReference>
<keyword evidence="3" id="KW-0677">Repeat</keyword>
<dbReference type="PANTHER" id="PTHR23048:SF52">
    <property type="entry name" value="CALCIUM-BINDING PROTEIN CML18-RELATED"/>
    <property type="match status" value="1"/>
</dbReference>
<dbReference type="EMBL" id="SZYD01000004">
    <property type="protein sequence ID" value="KAD6453252.1"/>
    <property type="molecule type" value="Genomic_DNA"/>
</dbReference>
<dbReference type="Proteomes" id="UP000326396">
    <property type="component" value="Linkage Group LG12"/>
</dbReference>
<dbReference type="PROSITE" id="PS50222">
    <property type="entry name" value="EF_HAND_2"/>
    <property type="match status" value="4"/>
</dbReference>
<dbReference type="Gene3D" id="1.10.238.10">
    <property type="entry name" value="EF-hand"/>
    <property type="match status" value="1"/>
</dbReference>
<comment type="caution">
    <text evidence="6">The sequence shown here is derived from an EMBL/GenBank/DDBJ whole genome shotgun (WGS) entry which is preliminary data.</text>
</comment>
<dbReference type="GO" id="GO:0016460">
    <property type="term" value="C:myosin II complex"/>
    <property type="evidence" value="ECO:0007669"/>
    <property type="project" value="TreeGrafter"/>
</dbReference>
<dbReference type="PANTHER" id="PTHR23048">
    <property type="entry name" value="MYOSIN LIGHT CHAIN 1, 3"/>
    <property type="match status" value="1"/>
</dbReference>
<proteinExistence type="inferred from homology"/>
<feature type="domain" description="EF-hand" evidence="5">
    <location>
        <begin position="84"/>
        <end position="119"/>
    </location>
</feature>
<organism evidence="6 7">
    <name type="scientific">Mikania micrantha</name>
    <name type="common">bitter vine</name>
    <dbReference type="NCBI Taxonomy" id="192012"/>
    <lineage>
        <taxon>Eukaryota</taxon>
        <taxon>Viridiplantae</taxon>
        <taxon>Streptophyta</taxon>
        <taxon>Embryophyta</taxon>
        <taxon>Tracheophyta</taxon>
        <taxon>Spermatophyta</taxon>
        <taxon>Magnoliopsida</taxon>
        <taxon>eudicotyledons</taxon>
        <taxon>Gunneridae</taxon>
        <taxon>Pentapetalae</taxon>
        <taxon>asterids</taxon>
        <taxon>campanulids</taxon>
        <taxon>Asterales</taxon>
        <taxon>Asteraceae</taxon>
        <taxon>Asteroideae</taxon>
        <taxon>Heliantheae alliance</taxon>
        <taxon>Eupatorieae</taxon>
        <taxon>Mikania</taxon>
    </lineage>
</organism>
<keyword evidence="2" id="KW-0488">Methylation</keyword>
<feature type="domain" description="EF-hand" evidence="5">
    <location>
        <begin position="45"/>
        <end position="80"/>
    </location>
</feature>
<name>A0A5N6PFB6_9ASTR</name>
<evidence type="ECO:0000256" key="2">
    <source>
        <dbReference type="ARBA" id="ARBA00022481"/>
    </source>
</evidence>
<evidence type="ECO:0000313" key="6">
    <source>
        <dbReference type="EMBL" id="KAD6453252.1"/>
    </source>
</evidence>